<dbReference type="RefSeq" id="XP_024404714.1">
    <property type="nucleotide sequence ID" value="XM_024550538.1"/>
</dbReference>
<reference evidence="8 9" key="1">
    <citation type="journal article" date="2016" name="Genome Announc.">
        <title>Draft Whole-Genome Sequence of Trichoderma gamsii T6085, a Promising Biocontrol Agent of Fusarium Head Blight on Wheat.</title>
        <authorList>
            <person name="Baroncelli R."/>
            <person name="Zapparata A."/>
            <person name="Piaggeschi G."/>
            <person name="Sarrocco S."/>
            <person name="Vannacci G."/>
        </authorList>
    </citation>
    <scope>NUCLEOTIDE SEQUENCE [LARGE SCALE GENOMIC DNA]</scope>
    <source>
        <strain evidence="8 9">T6085</strain>
    </source>
</reference>
<evidence type="ECO:0000256" key="6">
    <source>
        <dbReference type="ARBA" id="ARBA00023004"/>
    </source>
</evidence>
<dbReference type="InterPro" id="IPR036396">
    <property type="entry name" value="Cyt_P450_sf"/>
</dbReference>
<evidence type="ECO:0000313" key="8">
    <source>
        <dbReference type="EMBL" id="PON21755.1"/>
    </source>
</evidence>
<comment type="caution">
    <text evidence="8">The sequence shown here is derived from an EMBL/GenBank/DDBJ whole genome shotgun (WGS) entry which is preliminary data.</text>
</comment>
<dbReference type="GO" id="GO:0016705">
    <property type="term" value="F:oxidoreductase activity, acting on paired donors, with incorporation or reduction of molecular oxygen"/>
    <property type="evidence" value="ECO:0007669"/>
    <property type="project" value="InterPro"/>
</dbReference>
<keyword evidence="5" id="KW-0560">Oxidoreductase</keyword>
<dbReference type="Proteomes" id="UP000054821">
    <property type="component" value="Unassembled WGS sequence"/>
</dbReference>
<name>A0A2P4ZBV6_9HYPO</name>
<dbReference type="PANTHER" id="PTHR24305:SF157">
    <property type="entry name" value="N-ACETYLTRYPTOPHAN 6-HYDROXYLASE IVOC-RELATED"/>
    <property type="match status" value="1"/>
</dbReference>
<keyword evidence="9" id="KW-1185">Reference proteome</keyword>
<dbReference type="GO" id="GO:0004497">
    <property type="term" value="F:monooxygenase activity"/>
    <property type="evidence" value="ECO:0007669"/>
    <property type="project" value="UniProtKB-KW"/>
</dbReference>
<dbReference type="GO" id="GO:0005506">
    <property type="term" value="F:iron ion binding"/>
    <property type="evidence" value="ECO:0007669"/>
    <property type="project" value="InterPro"/>
</dbReference>
<evidence type="ECO:0000256" key="2">
    <source>
        <dbReference type="ARBA" id="ARBA00010617"/>
    </source>
</evidence>
<keyword evidence="3" id="KW-0349">Heme</keyword>
<sequence>MFIFVLLFGGLALWQAGTAIYHLWFSPLAKFPGPKLAASTLLYEFYYEVICSGQYTRHIEKMHEKYGPIVRISPYEVHIKDPDFCVEAFSPVKKLDKYGWWYRVFGGPGATVSTEHHDVHRSRRATFKNLLSPVAVRGFVPTILEKVKQAGLIMSHHAQMGRPVNMSNLYRCIAADTVSAYALPASLNLLDSEDLGEEFQSGLRLFFEAATTMRFLGFLQPLMMMMPDIIFRRLLTNPAKSLIKLIRRLEACVDETIQKPSDTGKSRSCLIECINSNTYREPGAFHERLLQEAEQFIVAGTETTGYALSVTTFYILQNVDIQKKLRQELVDAQISLNEHLDITVLQNLPYLVSYSPLGNHMDMELELAVATS</sequence>
<dbReference type="GeneID" id="36347843"/>
<proteinExistence type="inferred from homology"/>
<evidence type="ECO:0000256" key="3">
    <source>
        <dbReference type="ARBA" id="ARBA00022617"/>
    </source>
</evidence>
<keyword evidence="4" id="KW-0479">Metal-binding</keyword>
<dbReference type="Pfam" id="PF00067">
    <property type="entry name" value="p450"/>
    <property type="match status" value="1"/>
</dbReference>
<dbReference type="SUPFAM" id="SSF48264">
    <property type="entry name" value="Cytochrome P450"/>
    <property type="match status" value="1"/>
</dbReference>
<evidence type="ECO:0000256" key="4">
    <source>
        <dbReference type="ARBA" id="ARBA00022723"/>
    </source>
</evidence>
<evidence type="ECO:0000256" key="7">
    <source>
        <dbReference type="ARBA" id="ARBA00023033"/>
    </source>
</evidence>
<accession>A0A2P4ZBV6</accession>
<dbReference type="STRING" id="398673.A0A2P4ZBV6"/>
<evidence type="ECO:0000256" key="5">
    <source>
        <dbReference type="ARBA" id="ARBA00023002"/>
    </source>
</evidence>
<dbReference type="AlphaFoldDB" id="A0A2P4ZBV6"/>
<dbReference type="EMBL" id="JPDN02000045">
    <property type="protein sequence ID" value="PON21755.1"/>
    <property type="molecule type" value="Genomic_DNA"/>
</dbReference>
<comment type="cofactor">
    <cofactor evidence="1">
        <name>heme</name>
        <dbReference type="ChEBI" id="CHEBI:30413"/>
    </cofactor>
</comment>
<organism evidence="8 9">
    <name type="scientific">Trichoderma gamsii</name>
    <dbReference type="NCBI Taxonomy" id="398673"/>
    <lineage>
        <taxon>Eukaryota</taxon>
        <taxon>Fungi</taxon>
        <taxon>Dikarya</taxon>
        <taxon>Ascomycota</taxon>
        <taxon>Pezizomycotina</taxon>
        <taxon>Sordariomycetes</taxon>
        <taxon>Hypocreomycetidae</taxon>
        <taxon>Hypocreales</taxon>
        <taxon>Hypocreaceae</taxon>
        <taxon>Trichoderma</taxon>
    </lineage>
</organism>
<dbReference type="InterPro" id="IPR001128">
    <property type="entry name" value="Cyt_P450"/>
</dbReference>
<protein>
    <submittedName>
        <fullName evidence="8">Cytochrome P450</fullName>
    </submittedName>
</protein>
<dbReference type="GO" id="GO:0020037">
    <property type="term" value="F:heme binding"/>
    <property type="evidence" value="ECO:0007669"/>
    <property type="project" value="InterPro"/>
</dbReference>
<evidence type="ECO:0000313" key="9">
    <source>
        <dbReference type="Proteomes" id="UP000054821"/>
    </source>
</evidence>
<evidence type="ECO:0000256" key="1">
    <source>
        <dbReference type="ARBA" id="ARBA00001971"/>
    </source>
</evidence>
<dbReference type="PANTHER" id="PTHR24305">
    <property type="entry name" value="CYTOCHROME P450"/>
    <property type="match status" value="1"/>
</dbReference>
<dbReference type="InterPro" id="IPR050121">
    <property type="entry name" value="Cytochrome_P450_monoxygenase"/>
</dbReference>
<keyword evidence="6" id="KW-0408">Iron</keyword>
<keyword evidence="7" id="KW-0503">Monooxygenase</keyword>
<comment type="similarity">
    <text evidence="2">Belongs to the cytochrome P450 family.</text>
</comment>
<dbReference type="Gene3D" id="1.10.630.10">
    <property type="entry name" value="Cytochrome P450"/>
    <property type="match status" value="1"/>
</dbReference>
<gene>
    <name evidence="8" type="ORF">TGAM01_v209342</name>
</gene>